<keyword evidence="2" id="KW-1185">Reference proteome</keyword>
<comment type="caution">
    <text evidence="1">The sequence shown here is derived from an EMBL/GenBank/DDBJ whole genome shotgun (WGS) entry which is preliminary data.</text>
</comment>
<evidence type="ECO:0000313" key="2">
    <source>
        <dbReference type="Proteomes" id="UP000299102"/>
    </source>
</evidence>
<dbReference type="AlphaFoldDB" id="A0A4C1Y5F0"/>
<proteinExistence type="predicted"/>
<organism evidence="1 2">
    <name type="scientific">Eumeta variegata</name>
    <name type="common">Bagworm moth</name>
    <name type="synonym">Eumeta japonica</name>
    <dbReference type="NCBI Taxonomy" id="151549"/>
    <lineage>
        <taxon>Eukaryota</taxon>
        <taxon>Metazoa</taxon>
        <taxon>Ecdysozoa</taxon>
        <taxon>Arthropoda</taxon>
        <taxon>Hexapoda</taxon>
        <taxon>Insecta</taxon>
        <taxon>Pterygota</taxon>
        <taxon>Neoptera</taxon>
        <taxon>Endopterygota</taxon>
        <taxon>Lepidoptera</taxon>
        <taxon>Glossata</taxon>
        <taxon>Ditrysia</taxon>
        <taxon>Tineoidea</taxon>
        <taxon>Psychidae</taxon>
        <taxon>Oiketicinae</taxon>
        <taxon>Eumeta</taxon>
    </lineage>
</organism>
<dbReference type="Proteomes" id="UP000299102">
    <property type="component" value="Unassembled WGS sequence"/>
</dbReference>
<dbReference type="STRING" id="151549.A0A4C1Y5F0"/>
<gene>
    <name evidence="1" type="primary">GTF2IRD2</name>
    <name evidence="1" type="ORF">EVAR_98893_1</name>
</gene>
<reference evidence="1 2" key="1">
    <citation type="journal article" date="2019" name="Commun. Biol.">
        <title>The bagworm genome reveals a unique fibroin gene that provides high tensile strength.</title>
        <authorList>
            <person name="Kono N."/>
            <person name="Nakamura H."/>
            <person name="Ohtoshi R."/>
            <person name="Tomita M."/>
            <person name="Numata K."/>
            <person name="Arakawa K."/>
        </authorList>
    </citation>
    <scope>NUCLEOTIDE SEQUENCE [LARGE SCALE GENOMIC DNA]</scope>
</reference>
<dbReference type="EMBL" id="BGZK01001062">
    <property type="protein sequence ID" value="GBP70062.1"/>
    <property type="molecule type" value="Genomic_DNA"/>
</dbReference>
<dbReference type="PANTHER" id="PTHR45913:SF5">
    <property type="entry name" value="GENERAL TRANSCRIPTION FACTOR II-I REPEAT DOMAIN-CONTAINING PROTEIN 2A-LIKE PROTEIN"/>
    <property type="match status" value="1"/>
</dbReference>
<sequence length="174" mass="19932">MAETVHFQVNFDKRYPSELLVPSICFETWVHLDYQNVYERMQSHQFQQNGQLFMLNNVLDESTDLSDTAQLAIFIRGVNKKFSVTKELFALQPLKGTTTKEDIFNEVQKGHPDHFSVSDPGPESIPHFIPAMLLILIPVSHSASTPAFDSVPRLFQFRYPIGHGSKFVKSRAKY</sequence>
<protein>
    <submittedName>
        <fullName evidence="1">General transcription factor II-I repeat domain-containing protein 2A</fullName>
    </submittedName>
</protein>
<dbReference type="OrthoDB" id="1101576at2759"/>
<evidence type="ECO:0000313" key="1">
    <source>
        <dbReference type="EMBL" id="GBP70062.1"/>
    </source>
</evidence>
<name>A0A4C1Y5F0_EUMVA</name>
<accession>A0A4C1Y5F0</accession>
<dbReference type="PANTHER" id="PTHR45913">
    <property type="entry name" value="EPM2A-INTERACTING PROTEIN 1"/>
    <property type="match status" value="1"/>
</dbReference>